<keyword evidence="1" id="KW-0132">Cell division</keyword>
<protein>
    <recommendedName>
        <fullName evidence="1">Cell division coordinator CpoB</fullName>
    </recommendedName>
</protein>
<dbReference type="AlphaFoldDB" id="A0A1H9ACE0"/>
<comment type="function">
    <text evidence="1">Mediates coordination of peptidoglycan synthesis and outer membrane constriction during cell division.</text>
</comment>
<comment type="subcellular location">
    <subcellularLocation>
        <location evidence="1">Periplasm</location>
    </subcellularLocation>
</comment>
<dbReference type="Proteomes" id="UP000198634">
    <property type="component" value="Unassembled WGS sequence"/>
</dbReference>
<feature type="coiled-coil region" evidence="1">
    <location>
        <begin position="27"/>
        <end position="87"/>
    </location>
</feature>
<keyword evidence="3" id="KW-1185">Reference proteome</keyword>
<dbReference type="STRING" id="657014.SAMN04488092_10290"/>
<name>A0A1H9ACE0_9RHOB</name>
<keyword evidence="1" id="KW-0574">Periplasm</keyword>
<dbReference type="GO" id="GO:0030288">
    <property type="term" value="C:outer membrane-bounded periplasmic space"/>
    <property type="evidence" value="ECO:0007669"/>
    <property type="project" value="UniProtKB-UniRule"/>
</dbReference>
<organism evidence="2 3">
    <name type="scientific">Thalassovita taeanensis</name>
    <dbReference type="NCBI Taxonomy" id="657014"/>
    <lineage>
        <taxon>Bacteria</taxon>
        <taxon>Pseudomonadati</taxon>
        <taxon>Pseudomonadota</taxon>
        <taxon>Alphaproteobacteria</taxon>
        <taxon>Rhodobacterales</taxon>
        <taxon>Roseobacteraceae</taxon>
        <taxon>Thalassovita</taxon>
    </lineage>
</organism>
<comment type="similarity">
    <text evidence="1">Belongs to the CpoB family.</text>
</comment>
<dbReference type="InterPro" id="IPR034706">
    <property type="entry name" value="CpoB"/>
</dbReference>
<evidence type="ECO:0000313" key="3">
    <source>
        <dbReference type="Proteomes" id="UP000198634"/>
    </source>
</evidence>
<evidence type="ECO:0000313" key="2">
    <source>
        <dbReference type="EMBL" id="SEP74422.1"/>
    </source>
</evidence>
<keyword evidence="1" id="KW-0175">Coiled coil</keyword>
<dbReference type="RefSeq" id="WP_090268093.1">
    <property type="nucleotide sequence ID" value="NZ_FOEP01000002.1"/>
</dbReference>
<dbReference type="NCBIfam" id="TIGR02795">
    <property type="entry name" value="tol_pal_ybgF"/>
    <property type="match status" value="1"/>
</dbReference>
<sequence length="271" mass="28605">MRWIFVTCIGLLALPLTGRAQDRAETLADVRQEMSVLYVEVQRLKRELSTTGASGGLSQGGSALVRIDAIERELQRLTGKTEELEFRINRVVTDGTNRIGDLEFRLVELEGGDVSKLGQTTTLGGGTAAPAPAAPIVPNAETEMAVGEKADFERAEGVLASGDFRAAADLFATFGETYPGGPLTALAHLKRGEALAQLDDQTGSARAYLEAFSSDPKGEHAPDALFRLGRALGGLGQTSEACVTLGEVGARFPASAVVEQAEAERARLSCS</sequence>
<evidence type="ECO:0000256" key="1">
    <source>
        <dbReference type="HAMAP-Rule" id="MF_02066"/>
    </source>
</evidence>
<keyword evidence="1" id="KW-0131">Cell cycle</keyword>
<dbReference type="InterPro" id="IPR014162">
    <property type="entry name" value="CpoB_C"/>
</dbReference>
<dbReference type="EMBL" id="FOEP01000002">
    <property type="protein sequence ID" value="SEP74422.1"/>
    <property type="molecule type" value="Genomic_DNA"/>
</dbReference>
<dbReference type="SUPFAM" id="SSF48452">
    <property type="entry name" value="TPR-like"/>
    <property type="match status" value="1"/>
</dbReference>
<dbReference type="Gene3D" id="1.25.40.10">
    <property type="entry name" value="Tetratricopeptide repeat domain"/>
    <property type="match status" value="1"/>
</dbReference>
<dbReference type="GO" id="GO:0043093">
    <property type="term" value="P:FtsZ-dependent cytokinesis"/>
    <property type="evidence" value="ECO:0007669"/>
    <property type="project" value="UniProtKB-UniRule"/>
</dbReference>
<keyword evidence="1" id="KW-0732">Signal</keyword>
<dbReference type="Pfam" id="PF13174">
    <property type="entry name" value="TPR_6"/>
    <property type="match status" value="1"/>
</dbReference>
<dbReference type="InterPro" id="IPR019734">
    <property type="entry name" value="TPR_rpt"/>
</dbReference>
<accession>A0A1H9ACE0</accession>
<dbReference type="OrthoDB" id="9763909at2"/>
<gene>
    <name evidence="1" type="primary">cpoB</name>
    <name evidence="2" type="ORF">SAMN04488092_10290</name>
</gene>
<proteinExistence type="inferred from homology"/>
<reference evidence="2 3" key="1">
    <citation type="submission" date="2016-10" db="EMBL/GenBank/DDBJ databases">
        <authorList>
            <person name="de Groot N.N."/>
        </authorList>
    </citation>
    <scope>NUCLEOTIDE SEQUENCE [LARGE SCALE GENOMIC DNA]</scope>
    <source>
        <strain evidence="2 3">DSM 22007</strain>
    </source>
</reference>
<dbReference type="InterPro" id="IPR011990">
    <property type="entry name" value="TPR-like_helical_dom_sf"/>
</dbReference>
<dbReference type="HAMAP" id="MF_02066">
    <property type="entry name" value="CpoB"/>
    <property type="match status" value="1"/>
</dbReference>